<dbReference type="EMBL" id="CAFABA010000251">
    <property type="protein sequence ID" value="CAB4836866.1"/>
    <property type="molecule type" value="Genomic_DNA"/>
</dbReference>
<proteinExistence type="predicted"/>
<dbReference type="InterPro" id="IPR056079">
    <property type="entry name" value="DUF7662"/>
</dbReference>
<evidence type="ECO:0000313" key="2">
    <source>
        <dbReference type="EMBL" id="CAB4736234.1"/>
    </source>
</evidence>
<accession>A0A6J7AUX4</accession>
<evidence type="ECO:0000313" key="3">
    <source>
        <dbReference type="EMBL" id="CAB4836866.1"/>
    </source>
</evidence>
<evidence type="ECO:0000259" key="1">
    <source>
        <dbReference type="Pfam" id="PF24698"/>
    </source>
</evidence>
<evidence type="ECO:0000313" key="5">
    <source>
        <dbReference type="EMBL" id="CAB5009675.1"/>
    </source>
</evidence>
<sequence length="315" mass="34528">MLMGMRNKYVKLTEWMSMPHAEPLRVTFAQLDALVGGLPPSALRDRNWWGNTLGNSQSAAWLKAGWLVQSVELRTAHATFVRGAHRPRSDAGLRPARTGAPRTTWARDPILHGATALDDLVVRAGWSSVEAVVAANTVFLHPDTVAQAGSGAVFPVVRDPTRRGQLGELPDGRKVLFDDNATPTDVFLWAANRIKGPDVQFNHVWSRSKDPDSYTALWNLCCTPAFLAKTSDSHPGVVSMLRYRSYDLYGVLPEGVGGPLRPGHYGELTWAAMPPTVDDLEAVFRARMRSAPLRRASVVARTIGWVFSDGPDIAL</sequence>
<reference evidence="3" key="1">
    <citation type="submission" date="2020-05" db="EMBL/GenBank/DDBJ databases">
        <authorList>
            <person name="Chiriac C."/>
            <person name="Salcher M."/>
            <person name="Ghai R."/>
            <person name="Kavagutti S V."/>
        </authorList>
    </citation>
    <scope>NUCLEOTIDE SEQUENCE</scope>
</reference>
<dbReference type="Pfam" id="PF24698">
    <property type="entry name" value="DUF7662"/>
    <property type="match status" value="1"/>
</dbReference>
<dbReference type="AlphaFoldDB" id="A0A6J7AUX4"/>
<dbReference type="EMBL" id="CAFBOS010000154">
    <property type="protein sequence ID" value="CAB5009675.1"/>
    <property type="molecule type" value="Genomic_DNA"/>
</dbReference>
<protein>
    <submittedName>
        <fullName evidence="3">Unannotated protein</fullName>
    </submittedName>
</protein>
<name>A0A6J7AUX4_9ZZZZ</name>
<organism evidence="3">
    <name type="scientific">freshwater metagenome</name>
    <dbReference type="NCBI Taxonomy" id="449393"/>
    <lineage>
        <taxon>unclassified sequences</taxon>
        <taxon>metagenomes</taxon>
        <taxon>ecological metagenomes</taxon>
    </lineage>
</organism>
<gene>
    <name evidence="2" type="ORF">UFOPK2754_00849</name>
    <name evidence="3" type="ORF">UFOPK3139_03312</name>
    <name evidence="4" type="ORF">UFOPK3543_00888</name>
    <name evidence="5" type="ORF">UFOPK3967_02163</name>
</gene>
<feature type="domain" description="DUF7662" evidence="1">
    <location>
        <begin position="9"/>
        <end position="77"/>
    </location>
</feature>
<evidence type="ECO:0000313" key="4">
    <source>
        <dbReference type="EMBL" id="CAB4901473.1"/>
    </source>
</evidence>
<dbReference type="EMBL" id="CAEZYR010000022">
    <property type="protein sequence ID" value="CAB4736234.1"/>
    <property type="molecule type" value="Genomic_DNA"/>
</dbReference>
<dbReference type="EMBL" id="CAFBMH010000022">
    <property type="protein sequence ID" value="CAB4901473.1"/>
    <property type="molecule type" value="Genomic_DNA"/>
</dbReference>